<proteinExistence type="predicted"/>
<evidence type="ECO:0000313" key="2">
    <source>
        <dbReference type="EMBL" id="KYO33332.1"/>
    </source>
</evidence>
<dbReference type="Proteomes" id="UP000050525">
    <property type="component" value="Unassembled WGS sequence"/>
</dbReference>
<dbReference type="SUPFAM" id="SSF56436">
    <property type="entry name" value="C-type lectin-like"/>
    <property type="match status" value="1"/>
</dbReference>
<name>A0A151N928_ALLMI</name>
<dbReference type="AlphaFoldDB" id="A0A151N928"/>
<protein>
    <recommendedName>
        <fullName evidence="1">C-type lectin domain-containing protein</fullName>
    </recommendedName>
</protein>
<dbReference type="Gene3D" id="3.10.100.10">
    <property type="entry name" value="Mannose-Binding Protein A, subunit A"/>
    <property type="match status" value="1"/>
</dbReference>
<dbReference type="InterPro" id="IPR001304">
    <property type="entry name" value="C-type_lectin-like"/>
</dbReference>
<feature type="domain" description="C-type lectin" evidence="1">
    <location>
        <begin position="2"/>
        <end position="72"/>
    </location>
</feature>
<sequence>MQNWNSSWKFCWSHNATLAVIKERSALDTIYSNKGKENYWIELRKETEGWRSINDDAGAERWEETKQRTPNFAFCSMGFSCILDC</sequence>
<organism evidence="2 3">
    <name type="scientific">Alligator mississippiensis</name>
    <name type="common">American alligator</name>
    <dbReference type="NCBI Taxonomy" id="8496"/>
    <lineage>
        <taxon>Eukaryota</taxon>
        <taxon>Metazoa</taxon>
        <taxon>Chordata</taxon>
        <taxon>Craniata</taxon>
        <taxon>Vertebrata</taxon>
        <taxon>Euteleostomi</taxon>
        <taxon>Archelosauria</taxon>
        <taxon>Archosauria</taxon>
        <taxon>Crocodylia</taxon>
        <taxon>Alligatoridae</taxon>
        <taxon>Alligatorinae</taxon>
        <taxon>Alligator</taxon>
    </lineage>
</organism>
<accession>A0A151N928</accession>
<evidence type="ECO:0000259" key="1">
    <source>
        <dbReference type="Pfam" id="PF00059"/>
    </source>
</evidence>
<dbReference type="InterPro" id="IPR016187">
    <property type="entry name" value="CTDL_fold"/>
</dbReference>
<keyword evidence="3" id="KW-1185">Reference proteome</keyword>
<gene>
    <name evidence="2" type="ORF">Y1Q_0000780</name>
</gene>
<dbReference type="InterPro" id="IPR016186">
    <property type="entry name" value="C-type_lectin-like/link_sf"/>
</dbReference>
<evidence type="ECO:0000313" key="3">
    <source>
        <dbReference type="Proteomes" id="UP000050525"/>
    </source>
</evidence>
<dbReference type="Pfam" id="PF00059">
    <property type="entry name" value="Lectin_C"/>
    <property type="match status" value="1"/>
</dbReference>
<comment type="caution">
    <text evidence="2">The sequence shown here is derived from an EMBL/GenBank/DDBJ whole genome shotgun (WGS) entry which is preliminary data.</text>
</comment>
<dbReference type="EMBL" id="AKHW03003720">
    <property type="protein sequence ID" value="KYO33332.1"/>
    <property type="molecule type" value="Genomic_DNA"/>
</dbReference>
<reference evidence="2 3" key="1">
    <citation type="journal article" date="2012" name="Genome Biol.">
        <title>Sequencing three crocodilian genomes to illuminate the evolution of archosaurs and amniotes.</title>
        <authorList>
            <person name="St John J.A."/>
            <person name="Braun E.L."/>
            <person name="Isberg S.R."/>
            <person name="Miles L.G."/>
            <person name="Chong A.Y."/>
            <person name="Gongora J."/>
            <person name="Dalzell P."/>
            <person name="Moran C."/>
            <person name="Bed'hom B."/>
            <person name="Abzhanov A."/>
            <person name="Burgess S.C."/>
            <person name="Cooksey A.M."/>
            <person name="Castoe T.A."/>
            <person name="Crawford N.G."/>
            <person name="Densmore L.D."/>
            <person name="Drew J.C."/>
            <person name="Edwards S.V."/>
            <person name="Faircloth B.C."/>
            <person name="Fujita M.K."/>
            <person name="Greenwold M.J."/>
            <person name="Hoffmann F.G."/>
            <person name="Howard J.M."/>
            <person name="Iguchi T."/>
            <person name="Janes D.E."/>
            <person name="Khan S.Y."/>
            <person name="Kohno S."/>
            <person name="de Koning A.J."/>
            <person name="Lance S.L."/>
            <person name="McCarthy F.M."/>
            <person name="McCormack J.E."/>
            <person name="Merchant M.E."/>
            <person name="Peterson D.G."/>
            <person name="Pollock D.D."/>
            <person name="Pourmand N."/>
            <person name="Raney B.J."/>
            <person name="Roessler K.A."/>
            <person name="Sanford J.R."/>
            <person name="Sawyer R.H."/>
            <person name="Schmidt C.J."/>
            <person name="Triplett E.W."/>
            <person name="Tuberville T.D."/>
            <person name="Venegas-Anaya M."/>
            <person name="Howard J.T."/>
            <person name="Jarvis E.D."/>
            <person name="Guillette L.J.Jr."/>
            <person name="Glenn T.C."/>
            <person name="Green R.E."/>
            <person name="Ray D.A."/>
        </authorList>
    </citation>
    <scope>NUCLEOTIDE SEQUENCE [LARGE SCALE GENOMIC DNA]</scope>
    <source>
        <strain evidence="2">KSC_2009_1</strain>
    </source>
</reference>